<feature type="region of interest" description="Disordered" evidence="1">
    <location>
        <begin position="99"/>
        <end position="120"/>
    </location>
</feature>
<proteinExistence type="predicted"/>
<gene>
    <name evidence="4" type="ORF">FYJ29_04310</name>
</gene>
<dbReference type="EMBL" id="VULT01000005">
    <property type="protein sequence ID" value="MSS16988.1"/>
    <property type="molecule type" value="Genomic_DNA"/>
</dbReference>
<evidence type="ECO:0000256" key="2">
    <source>
        <dbReference type="SAM" id="SignalP"/>
    </source>
</evidence>
<keyword evidence="5" id="KW-1185">Reference proteome</keyword>
<evidence type="ECO:0000259" key="3">
    <source>
        <dbReference type="Pfam" id="PF18998"/>
    </source>
</evidence>
<evidence type="ECO:0000313" key="5">
    <source>
        <dbReference type="Proteomes" id="UP000483362"/>
    </source>
</evidence>
<dbReference type="InterPro" id="IPR044060">
    <property type="entry name" value="Bacterial_rp_domain"/>
</dbReference>
<feature type="compositionally biased region" description="Low complexity" evidence="1">
    <location>
        <begin position="106"/>
        <end position="117"/>
    </location>
</feature>
<dbReference type="Proteomes" id="UP000483362">
    <property type="component" value="Unassembled WGS sequence"/>
</dbReference>
<evidence type="ECO:0000313" key="4">
    <source>
        <dbReference type="EMBL" id="MSS16988.1"/>
    </source>
</evidence>
<protein>
    <recommendedName>
        <fullName evidence="3">Bacterial repeat domain-containing protein</fullName>
    </recommendedName>
</protein>
<dbReference type="AlphaFoldDB" id="A0A6L5XCR1"/>
<name>A0A6L5XCR1_9BACT</name>
<evidence type="ECO:0000256" key="1">
    <source>
        <dbReference type="SAM" id="MobiDB-lite"/>
    </source>
</evidence>
<feature type="domain" description="Bacterial repeat" evidence="3">
    <location>
        <begin position="144"/>
        <end position="210"/>
    </location>
</feature>
<feature type="chain" id="PRO_5026852972" description="Bacterial repeat domain-containing protein" evidence="2">
    <location>
        <begin position="22"/>
        <end position="885"/>
    </location>
</feature>
<dbReference type="RefSeq" id="WP_154327607.1">
    <property type="nucleotide sequence ID" value="NZ_CP045696.1"/>
</dbReference>
<accession>A0A6L5XCR1</accession>
<feature type="domain" description="Bacterial repeat" evidence="3">
    <location>
        <begin position="69"/>
        <end position="116"/>
    </location>
</feature>
<sequence length="885" mass="96596">MLKKIFCLLCCIVAFVLPSWAGGTDYYYKVTATAQPTGVGKVYVSKSNTEPKSTDYEDTKILITSENSTQKAASREFYLFAKPAEGYVFDKWTKDDGTTEVSRQKSTSTGTLTSSSTEKSNPAEYGYIAHFSKAGDVYVVSEDETMGTAGIDNPKNTVGDAVTLTAYPDMFSGIFKAWTKDGKVVSTQNPYTFTVDEASKGKYVATFTKKDMEKKGFYCYVHNVKFKRSLGLMGISDKNVSTSNRYLTNSIMLLEDGSDIMRSSPAFVLKLTGSSDGYGGLENANLEAQGKGSKDIANNKTYTFSKHGDHLYIYGSAGSATAYMVDYADAFTQEEHLGKVNHPGLYNGANENDASYHWVVTPISEDSKDFCFGAMPSPKTKDEAGKYYTTMYTKFPYRCLDGVKAYVVSSVDETAHKVVLSEIKSGEVPSGTPVVLECTSTKPVENRLLPLVEEPAAIAETNRLKGVIWLKDENKTEDKYRTKFDSQTMLVLSNDELAFKNVNNTDVLAGGTGQTGTLTYIANNTCYLTVDSKMTEATTFTIEKGSSVVTKETTLAGLSQEAADGVTPYKLTGDDLECVGAIASDSYNYLVVKDGGYSTQATSNKQSYREYLIRSSYNGGKENTTRQTAYDQSNWILVDLSGIAGAQVDNYRNCKITSITGTYHKENPRFVATQIVLGDKTAPYAPNHYIATNFMTTYCADGTGNGVKDAAGNTYYFMNPKDGEWAIVAWAVWDKATQAFYVPAKDDEGTNAHGFAGGFKVDLRYNEGDITNVERLDEQSDKGQNVYTFPALIVKNTATSASAPRRAAIKPDTRELSTTYTVYPLSLSAGSVVTGVSTVDQAKTVRSVVYYNLQGMASPTPHAGLNVVVTRYTDGSTQVAKVMRP</sequence>
<comment type="caution">
    <text evidence="4">The sequence shown here is derived from an EMBL/GenBank/DDBJ whole genome shotgun (WGS) entry which is preliminary data.</text>
</comment>
<reference evidence="4 5" key="1">
    <citation type="submission" date="2019-08" db="EMBL/GenBank/DDBJ databases">
        <title>In-depth cultivation of the pig gut microbiome towards novel bacterial diversity and tailored functional studies.</title>
        <authorList>
            <person name="Wylensek D."/>
            <person name="Hitch T.C.A."/>
            <person name="Clavel T."/>
        </authorList>
    </citation>
    <scope>NUCLEOTIDE SEQUENCE [LARGE SCALE GENOMIC DNA]</scope>
    <source>
        <strain evidence="4 5">Oil-RF-744-WCA-WT-10</strain>
    </source>
</reference>
<feature type="signal peptide" evidence="2">
    <location>
        <begin position="1"/>
        <end position="21"/>
    </location>
</feature>
<organism evidence="4 5">
    <name type="scientific">Sodaliphilus pleomorphus</name>
    <dbReference type="NCBI Taxonomy" id="2606626"/>
    <lineage>
        <taxon>Bacteria</taxon>
        <taxon>Pseudomonadati</taxon>
        <taxon>Bacteroidota</taxon>
        <taxon>Bacteroidia</taxon>
        <taxon>Bacteroidales</taxon>
        <taxon>Muribaculaceae</taxon>
        <taxon>Sodaliphilus</taxon>
    </lineage>
</organism>
<keyword evidence="2" id="KW-0732">Signal</keyword>
<dbReference type="Pfam" id="PF18998">
    <property type="entry name" value="Flg_new_2"/>
    <property type="match status" value="2"/>
</dbReference>